<sequence>MTKISNLQWVVTLLALFLVNSAIAENTGTTGTTETDEPEYNIIDIAGYEVPVIAGGLYDRFRSNPPLSVIAEEAPEIDLSWFETIEKTKVDVGFETYSPNFFYSNTKITAIFTADMRRLRDLMPAELMHIVQPLEIFPGRGMVAITAYAYHYCDNDFYNEFSVSIVTNRAGRPNHGFISLLAQMDNNDYWGYVLKLPVDTELARVRGVVGYNLPKWLTEMTYSSDEETVSFQIFDETTGELDLTFEGKVLETSSDAEIVRNNFANVDQAGALTRGYSESRNLAYASSMNGSDVSLTLRDGSLSSFIHSLDLGGMVQYEYVPEFQSALYSTEPLED</sequence>
<feature type="signal peptide" evidence="1">
    <location>
        <begin position="1"/>
        <end position="24"/>
    </location>
</feature>
<dbReference type="SUPFAM" id="SSF160104">
    <property type="entry name" value="Acetoacetate decarboxylase-like"/>
    <property type="match status" value="1"/>
</dbReference>
<organism evidence="2 3">
    <name type="scientific">Oleiphilus messinensis</name>
    <dbReference type="NCBI Taxonomy" id="141451"/>
    <lineage>
        <taxon>Bacteria</taxon>
        <taxon>Pseudomonadati</taxon>
        <taxon>Pseudomonadota</taxon>
        <taxon>Gammaproteobacteria</taxon>
        <taxon>Oceanospirillales</taxon>
        <taxon>Oleiphilaceae</taxon>
        <taxon>Oleiphilus</taxon>
    </lineage>
</organism>
<protein>
    <recommendedName>
        <fullName evidence="4">Acetoacetate decarboxylase (ADC)</fullName>
    </recommendedName>
</protein>
<keyword evidence="1" id="KW-0732">Signal</keyword>
<dbReference type="OrthoDB" id="3762237at2"/>
<dbReference type="Gene3D" id="2.40.400.10">
    <property type="entry name" value="Acetoacetate decarboxylase-like"/>
    <property type="match status" value="1"/>
</dbReference>
<dbReference type="InterPro" id="IPR023375">
    <property type="entry name" value="ADC_dom_sf"/>
</dbReference>
<gene>
    <name evidence="2" type="ORF">OLMES_2450</name>
</gene>
<evidence type="ECO:0000313" key="2">
    <source>
        <dbReference type="EMBL" id="ARU56511.1"/>
    </source>
</evidence>
<feature type="chain" id="PRO_5012824229" description="Acetoacetate decarboxylase (ADC)" evidence="1">
    <location>
        <begin position="25"/>
        <end position="335"/>
    </location>
</feature>
<evidence type="ECO:0000313" key="3">
    <source>
        <dbReference type="Proteomes" id="UP000196027"/>
    </source>
</evidence>
<accession>A0A1Y0I7T2</accession>
<evidence type="ECO:0008006" key="4">
    <source>
        <dbReference type="Google" id="ProtNLM"/>
    </source>
</evidence>
<dbReference type="EMBL" id="CP021425">
    <property type="protein sequence ID" value="ARU56511.1"/>
    <property type="molecule type" value="Genomic_DNA"/>
</dbReference>
<keyword evidence="3" id="KW-1185">Reference proteome</keyword>
<evidence type="ECO:0000256" key="1">
    <source>
        <dbReference type="SAM" id="SignalP"/>
    </source>
</evidence>
<dbReference type="KEGG" id="ome:OLMES_2450"/>
<reference evidence="2 3" key="1">
    <citation type="submission" date="2017-05" db="EMBL/GenBank/DDBJ databases">
        <title>Genomic insights into alkan degradation activity of Oleiphilus messinensis.</title>
        <authorList>
            <person name="Kozyavkin S.A."/>
            <person name="Slesarev A.I."/>
            <person name="Golyshin P.N."/>
            <person name="Korzhenkov A."/>
            <person name="Golyshina O.N."/>
            <person name="Toshchakov S.V."/>
        </authorList>
    </citation>
    <scope>NUCLEOTIDE SEQUENCE [LARGE SCALE GENOMIC DNA]</scope>
    <source>
        <strain evidence="2 3">ME102</strain>
    </source>
</reference>
<name>A0A1Y0I7T2_9GAMM</name>
<proteinExistence type="predicted"/>
<dbReference type="Proteomes" id="UP000196027">
    <property type="component" value="Chromosome"/>
</dbReference>
<dbReference type="AlphaFoldDB" id="A0A1Y0I7T2"/>
<dbReference type="RefSeq" id="WP_087461490.1">
    <property type="nucleotide sequence ID" value="NZ_CP021425.1"/>
</dbReference>